<keyword evidence="2" id="KW-1185">Reference proteome</keyword>
<comment type="caution">
    <text evidence="1">The sequence shown here is derived from an EMBL/GenBank/DDBJ whole genome shotgun (WGS) entry which is preliminary data.</text>
</comment>
<dbReference type="Proteomes" id="UP000830375">
    <property type="component" value="Unassembled WGS sequence"/>
</dbReference>
<gene>
    <name evidence="1" type="ORF">H4Q32_028724</name>
</gene>
<sequence length="171" mass="19306">MEFNRIMGKNLKQEFYENLDRHSSRFMDLFKTKRGAPAQPTEVRTLVLRGLPIMLGDDDSSFFKTCLVSDHRNTILDVPVGILLEDTDLQPSSSLHLTSSIGIILEGQVVMDKVQDLPQAICLLFGLIYALDLNYPKSLANTFDFIQRVLMSMGQNTLKPRVQSLANQLFA</sequence>
<evidence type="ECO:0000313" key="2">
    <source>
        <dbReference type="Proteomes" id="UP000830375"/>
    </source>
</evidence>
<accession>A0ABQ8N1J1</accession>
<dbReference type="PANTHER" id="PTHR31025">
    <property type="entry name" value="SI:CH211-196P9.1-RELATED"/>
    <property type="match status" value="1"/>
</dbReference>
<organism evidence="1 2">
    <name type="scientific">Labeo rohita</name>
    <name type="common">Indian major carp</name>
    <name type="synonym">Cyprinus rohita</name>
    <dbReference type="NCBI Taxonomy" id="84645"/>
    <lineage>
        <taxon>Eukaryota</taxon>
        <taxon>Metazoa</taxon>
        <taxon>Chordata</taxon>
        <taxon>Craniata</taxon>
        <taxon>Vertebrata</taxon>
        <taxon>Euteleostomi</taxon>
        <taxon>Actinopterygii</taxon>
        <taxon>Neopterygii</taxon>
        <taxon>Teleostei</taxon>
        <taxon>Ostariophysi</taxon>
        <taxon>Cypriniformes</taxon>
        <taxon>Cyprinidae</taxon>
        <taxon>Labeoninae</taxon>
        <taxon>Labeonini</taxon>
        <taxon>Labeo</taxon>
    </lineage>
</organism>
<protein>
    <submittedName>
        <fullName evidence="1">HTH-type transcriptional regulator PuuR</fullName>
    </submittedName>
</protein>
<reference evidence="1 2" key="1">
    <citation type="submission" date="2022-01" db="EMBL/GenBank/DDBJ databases">
        <title>A high-quality chromosome-level genome assembly of rohu carp, Labeo rohita.</title>
        <authorList>
            <person name="Arick M.A. II"/>
            <person name="Hsu C.-Y."/>
            <person name="Magbanua Z."/>
            <person name="Pechanova O."/>
            <person name="Grover C."/>
            <person name="Miller E."/>
            <person name="Thrash A."/>
            <person name="Ezzel L."/>
            <person name="Alam S."/>
            <person name="Benzie J."/>
            <person name="Hamilton M."/>
            <person name="Karsi A."/>
            <person name="Lawrence M.L."/>
            <person name="Peterson D.G."/>
        </authorList>
    </citation>
    <scope>NUCLEOTIDE SEQUENCE [LARGE SCALE GENOMIC DNA]</scope>
    <source>
        <strain evidence="2">BAU-BD-2019</strain>
        <tissue evidence="1">Blood</tissue>
    </source>
</reference>
<dbReference type="EMBL" id="JACTAM010000001">
    <property type="protein sequence ID" value="KAI2668927.1"/>
    <property type="molecule type" value="Genomic_DNA"/>
</dbReference>
<proteinExistence type="predicted"/>
<name>A0ABQ8N1J1_LABRO</name>
<evidence type="ECO:0000313" key="1">
    <source>
        <dbReference type="EMBL" id="KAI2668927.1"/>
    </source>
</evidence>
<dbReference type="PANTHER" id="PTHR31025:SF19">
    <property type="entry name" value="SI:CH73-42K18.1-RELATED"/>
    <property type="match status" value="1"/>
</dbReference>